<dbReference type="AlphaFoldDB" id="A0AA88GH04"/>
<evidence type="ECO:0000259" key="1">
    <source>
        <dbReference type="Pfam" id="PF03372"/>
    </source>
</evidence>
<dbReference type="Proteomes" id="UP000816034">
    <property type="component" value="Unassembled WGS sequence"/>
</dbReference>
<dbReference type="InterPro" id="IPR005135">
    <property type="entry name" value="Endo/exonuclease/phosphatase"/>
</dbReference>
<accession>A0AA88GH04</accession>
<dbReference type="Pfam" id="PF03372">
    <property type="entry name" value="Exo_endo_phos"/>
    <property type="match status" value="1"/>
</dbReference>
<dbReference type="Gene3D" id="3.60.10.10">
    <property type="entry name" value="Endonuclease/exonuclease/phosphatase"/>
    <property type="match status" value="1"/>
</dbReference>
<name>A0AA88GH04_NAELO</name>
<reference evidence="2 3" key="1">
    <citation type="journal article" date="2018" name="BMC Genomics">
        <title>The genome of Naegleria lovaniensis, the basis for a comparative approach to unravel pathogenicity factors of the human pathogenic amoeba N. fowleri.</title>
        <authorList>
            <person name="Liechti N."/>
            <person name="Schurch N."/>
            <person name="Bruggmann R."/>
            <person name="Wittwer M."/>
        </authorList>
    </citation>
    <scope>NUCLEOTIDE SEQUENCE [LARGE SCALE GENOMIC DNA]</scope>
    <source>
        <strain evidence="2 3">ATCC 30569</strain>
    </source>
</reference>
<dbReference type="GeneID" id="68102836"/>
<keyword evidence="3" id="KW-1185">Reference proteome</keyword>
<proteinExistence type="predicted"/>
<protein>
    <recommendedName>
        <fullName evidence="1">Endonuclease/exonuclease/phosphatase domain-containing protein</fullName>
    </recommendedName>
</protein>
<dbReference type="EMBL" id="PYSW02000041">
    <property type="protein sequence ID" value="KAG2375008.1"/>
    <property type="molecule type" value="Genomic_DNA"/>
</dbReference>
<evidence type="ECO:0000313" key="3">
    <source>
        <dbReference type="Proteomes" id="UP000816034"/>
    </source>
</evidence>
<comment type="caution">
    <text evidence="2">The sequence shown here is derived from an EMBL/GenBank/DDBJ whole genome shotgun (WGS) entry which is preliminary data.</text>
</comment>
<feature type="domain" description="Endonuclease/exonuclease/phosphatase" evidence="1">
    <location>
        <begin position="37"/>
        <end position="350"/>
    </location>
</feature>
<dbReference type="InterPro" id="IPR036691">
    <property type="entry name" value="Endo/exonu/phosph_ase_sf"/>
</dbReference>
<gene>
    <name evidence="2" type="ORF">C9374_010382</name>
</gene>
<dbReference type="RefSeq" id="XP_044544182.1">
    <property type="nucleotide sequence ID" value="XM_044685920.1"/>
</dbReference>
<dbReference type="SUPFAM" id="SSF56219">
    <property type="entry name" value="DNase I-like"/>
    <property type="match status" value="1"/>
</dbReference>
<evidence type="ECO:0000313" key="2">
    <source>
        <dbReference type="EMBL" id="KAG2375008.1"/>
    </source>
</evidence>
<organism evidence="2 3">
    <name type="scientific">Naegleria lovaniensis</name>
    <name type="common">Amoeba</name>
    <dbReference type="NCBI Taxonomy" id="51637"/>
    <lineage>
        <taxon>Eukaryota</taxon>
        <taxon>Discoba</taxon>
        <taxon>Heterolobosea</taxon>
        <taxon>Tetramitia</taxon>
        <taxon>Eutetramitia</taxon>
        <taxon>Vahlkampfiidae</taxon>
        <taxon>Naegleria</taxon>
    </lineage>
</organism>
<dbReference type="GO" id="GO:0003824">
    <property type="term" value="F:catalytic activity"/>
    <property type="evidence" value="ECO:0007669"/>
    <property type="project" value="InterPro"/>
</dbReference>
<sequence length="362" mass="41254">MSFRPITSRSAITTPNMILTNKPNEQQLITLPKINIMTYNVNFGGVSWDGVANLGGQRALQAIHEHSHELDIVCLQETHQGWEYALNHFKPTVSSSSITTTSVTTPSSLRSAFPHQYWDHTKTNHYLASGSAVLASRHFDLNVQMLESRVQGSFFDAMHIVVKDLRRRDFSSSTLQHEEIGISEMESNLEEHEDFMMEDDDSTATTSTAASSPILQILNLHLRPPLSFDSSNFLDNAAAYLWKTTSVRRDEVKSYVEQALQKHPNVPLILLGDFNEKSSVGVLSSKDSFAKYLNELEYIDALQDATTWYWPLKGSFSLWGSYDHVFYRKQEWKVEKQHILQEYKECASDHLPCIVTLRKVNH</sequence>